<dbReference type="PANTHER" id="PTHR42686">
    <property type="entry name" value="GH17980P-RELATED"/>
    <property type="match status" value="1"/>
</dbReference>
<dbReference type="PANTHER" id="PTHR42686:SF1">
    <property type="entry name" value="GH17980P-RELATED"/>
    <property type="match status" value="1"/>
</dbReference>
<evidence type="ECO:0000313" key="2">
    <source>
        <dbReference type="EMBL" id="RJX44508.1"/>
    </source>
</evidence>
<dbReference type="GO" id="GO:0005829">
    <property type="term" value="C:cytosol"/>
    <property type="evidence" value="ECO:0007669"/>
    <property type="project" value="TreeGrafter"/>
</dbReference>
<dbReference type="GO" id="GO:0016491">
    <property type="term" value="F:oxidoreductase activity"/>
    <property type="evidence" value="ECO:0007669"/>
    <property type="project" value="InterPro"/>
</dbReference>
<dbReference type="Gene3D" id="3.20.20.100">
    <property type="entry name" value="NADP-dependent oxidoreductase domain"/>
    <property type="match status" value="1"/>
</dbReference>
<dbReference type="CDD" id="cd19099">
    <property type="entry name" value="AKR_unchar"/>
    <property type="match status" value="1"/>
</dbReference>
<proteinExistence type="predicted"/>
<sequence length="367" mass="39552">MATERGTWNYRDRFGDSFGRTYFRRFPPGVAASVGLGTYLGEPTDTVDNDYREAITAALDNGINMIDTAINYRCQRSERVVGDALDATDVDRNSVVVATKGGFLPFDGERPDNPGRYIREQYVEPGIVDPETLVRGSHSIEAGVIDHLLDRSLSNLGVDRIDCYYVHNPETQLLDRDPEVVYDSLEATFELLERRRAAGDIGCYGLATWEAFRVEPGAEQFLSLPRVLERATQAAETVGVDDHGLQVLQLPFNVEMADAFRRATQPAPTDADEEGPVSVLEYAHAAGLHVVTSASLGQGALATSLPPAIAAELAGDTTAQRAINFARSAPGVTTALVGMSSPAHVAENVAAGTFDPLGASAFDAIFE</sequence>
<keyword evidence="3" id="KW-1185">Reference proteome</keyword>
<dbReference type="RefSeq" id="WP_120101368.1">
    <property type="nucleotide sequence ID" value="NZ_QKNY01000004.1"/>
</dbReference>
<name>A0A3A6PS80_9EURY</name>
<accession>A0A3A6PS80</accession>
<dbReference type="EMBL" id="QKNY01000004">
    <property type="protein sequence ID" value="RJX44508.1"/>
    <property type="molecule type" value="Genomic_DNA"/>
</dbReference>
<dbReference type="InterPro" id="IPR036812">
    <property type="entry name" value="NAD(P)_OxRdtase_dom_sf"/>
</dbReference>
<dbReference type="SUPFAM" id="SSF51430">
    <property type="entry name" value="NAD(P)-linked oxidoreductase"/>
    <property type="match status" value="1"/>
</dbReference>
<gene>
    <name evidence="2" type="ORF">DM826_02545</name>
</gene>
<organism evidence="2 3">
    <name type="scientific">Halonotius aquaticus</name>
    <dbReference type="NCBI Taxonomy" id="2216978"/>
    <lineage>
        <taxon>Archaea</taxon>
        <taxon>Methanobacteriati</taxon>
        <taxon>Methanobacteriota</taxon>
        <taxon>Stenosarchaea group</taxon>
        <taxon>Halobacteria</taxon>
        <taxon>Halobacteriales</taxon>
        <taxon>Haloferacaceae</taxon>
        <taxon>Halonotius</taxon>
    </lineage>
</organism>
<dbReference type="AlphaFoldDB" id="A0A3A6PS80"/>
<dbReference type="OrthoDB" id="7238at2157"/>
<comment type="caution">
    <text evidence="2">The sequence shown here is derived from an EMBL/GenBank/DDBJ whole genome shotgun (WGS) entry which is preliminary data.</text>
</comment>
<evidence type="ECO:0000259" key="1">
    <source>
        <dbReference type="Pfam" id="PF00248"/>
    </source>
</evidence>
<dbReference type="InterPro" id="IPR023210">
    <property type="entry name" value="NADP_OxRdtase_dom"/>
</dbReference>
<reference evidence="2 3" key="1">
    <citation type="submission" date="2018-06" db="EMBL/GenBank/DDBJ databases">
        <title>Halonotius sp. F13-13 a new haloarchaeeon isolated from a solar saltern from Isla Cristina, Huelva, Spain.</title>
        <authorList>
            <person name="Duran-Viseras A."/>
            <person name="Sanchez-Porro C."/>
            <person name="Ventosa A."/>
        </authorList>
    </citation>
    <scope>NUCLEOTIDE SEQUENCE [LARGE SCALE GENOMIC DNA]</scope>
    <source>
        <strain evidence="2 3">F13-13</strain>
    </source>
</reference>
<feature type="domain" description="NADP-dependent oxidoreductase" evidence="1">
    <location>
        <begin position="34"/>
        <end position="214"/>
    </location>
</feature>
<dbReference type="Pfam" id="PF00248">
    <property type="entry name" value="Aldo_ket_red"/>
    <property type="match status" value="1"/>
</dbReference>
<evidence type="ECO:0000313" key="3">
    <source>
        <dbReference type="Proteomes" id="UP000276588"/>
    </source>
</evidence>
<dbReference type="InterPro" id="IPR020471">
    <property type="entry name" value="AKR"/>
</dbReference>
<protein>
    <submittedName>
        <fullName evidence="2">Aldo/keto reductase</fullName>
    </submittedName>
</protein>
<dbReference type="Proteomes" id="UP000276588">
    <property type="component" value="Unassembled WGS sequence"/>
</dbReference>